<accession>A0A368V6Q4</accession>
<protein>
    <submittedName>
        <fullName evidence="1">Uncharacterized protein</fullName>
    </submittedName>
</protein>
<dbReference type="Proteomes" id="UP000252733">
    <property type="component" value="Unassembled WGS sequence"/>
</dbReference>
<keyword evidence="2" id="KW-1185">Reference proteome</keyword>
<evidence type="ECO:0000313" key="2">
    <source>
        <dbReference type="Proteomes" id="UP000252733"/>
    </source>
</evidence>
<organism evidence="1 2">
    <name type="scientific">Marinilabilia salmonicolor</name>
    <dbReference type="NCBI Taxonomy" id="989"/>
    <lineage>
        <taxon>Bacteria</taxon>
        <taxon>Pseudomonadati</taxon>
        <taxon>Bacteroidota</taxon>
        <taxon>Bacteroidia</taxon>
        <taxon>Marinilabiliales</taxon>
        <taxon>Marinilabiliaceae</taxon>
        <taxon>Marinilabilia</taxon>
    </lineage>
</organism>
<dbReference type="EMBL" id="QPIZ01000007">
    <property type="protein sequence ID" value="RCW36772.1"/>
    <property type="molecule type" value="Genomic_DNA"/>
</dbReference>
<reference evidence="1 2" key="1">
    <citation type="submission" date="2018-07" db="EMBL/GenBank/DDBJ databases">
        <title>Freshwater and sediment microbial communities from various areas in North America, analyzing microbe dynamics in response to fracking.</title>
        <authorList>
            <person name="Lamendella R."/>
        </authorList>
    </citation>
    <scope>NUCLEOTIDE SEQUENCE [LARGE SCALE GENOMIC DNA]</scope>
    <source>
        <strain evidence="1 2">160A</strain>
    </source>
</reference>
<dbReference type="RefSeq" id="WP_114436773.1">
    <property type="nucleotide sequence ID" value="NZ_QPIZ01000007.1"/>
</dbReference>
<dbReference type="AlphaFoldDB" id="A0A368V6Q4"/>
<sequence>MENEFNITELFAISLPEHNNAHFMGELVPRKGQPSDKKLFGKILFDDNVSFICTTGVDRKEIERNSTELLRYSLEYQ</sequence>
<comment type="caution">
    <text evidence="1">The sequence shown here is derived from an EMBL/GenBank/DDBJ whole genome shotgun (WGS) entry which is preliminary data.</text>
</comment>
<proteinExistence type="predicted"/>
<gene>
    <name evidence="1" type="ORF">DFO77_10763</name>
</gene>
<evidence type="ECO:0000313" key="1">
    <source>
        <dbReference type="EMBL" id="RCW36772.1"/>
    </source>
</evidence>
<name>A0A368V6Q4_9BACT</name>